<sequence length="123" mass="13729">MGMSKLLLNLRHVPDDEADEVRAMLDEYHIAHYETPPTFMGLFAGGLYVKEDAAFDRAKGLMAKYQSQRQARARLEREAAVRNGTAETFQSQFRAEPVRVVLTVIAIVLLIGLMAVPALLLRG</sequence>
<dbReference type="Proteomes" id="UP000241788">
    <property type="component" value="Unassembled WGS sequence"/>
</dbReference>
<keyword evidence="3" id="KW-1185">Reference proteome</keyword>
<dbReference type="EMBL" id="FTLW01000005">
    <property type="protein sequence ID" value="SIQ99950.1"/>
    <property type="molecule type" value="Genomic_DNA"/>
</dbReference>
<organism evidence="2 3">
    <name type="scientific">Solilutibacter tolerans</name>
    <dbReference type="NCBI Taxonomy" id="1604334"/>
    <lineage>
        <taxon>Bacteria</taxon>
        <taxon>Pseudomonadati</taxon>
        <taxon>Pseudomonadota</taxon>
        <taxon>Gammaproteobacteria</taxon>
        <taxon>Lysobacterales</taxon>
        <taxon>Lysobacteraceae</taxon>
        <taxon>Solilutibacter</taxon>
    </lineage>
</organism>
<protein>
    <recommendedName>
        <fullName evidence="4">Transmembrane protein</fullName>
    </recommendedName>
</protein>
<gene>
    <name evidence="2" type="ORF">SAMN05421546_2197</name>
</gene>
<dbReference type="Pfam" id="PF19661">
    <property type="entry name" value="DUF6164"/>
    <property type="match status" value="1"/>
</dbReference>
<keyword evidence="1" id="KW-1133">Transmembrane helix</keyword>
<feature type="transmembrane region" description="Helical" evidence="1">
    <location>
        <begin position="100"/>
        <end position="121"/>
    </location>
</feature>
<proteinExistence type="predicted"/>
<dbReference type="STRING" id="1604334.SAMN05421546_2197"/>
<accession>A0A1N6XCF6</accession>
<dbReference type="InterPro" id="IPR046162">
    <property type="entry name" value="DUF6164"/>
</dbReference>
<reference evidence="3" key="1">
    <citation type="submission" date="2017-01" db="EMBL/GenBank/DDBJ databases">
        <authorList>
            <person name="Varghese N."/>
            <person name="Submissions S."/>
        </authorList>
    </citation>
    <scope>NUCLEOTIDE SEQUENCE [LARGE SCALE GENOMIC DNA]</scope>
    <source>
        <strain evidence="3">UM1</strain>
    </source>
</reference>
<name>A0A1N6XCF6_9GAMM</name>
<keyword evidence="1" id="KW-0472">Membrane</keyword>
<evidence type="ECO:0000313" key="3">
    <source>
        <dbReference type="Proteomes" id="UP000241788"/>
    </source>
</evidence>
<evidence type="ECO:0000313" key="2">
    <source>
        <dbReference type="EMBL" id="SIQ99950.1"/>
    </source>
</evidence>
<keyword evidence="1" id="KW-0812">Transmembrane</keyword>
<dbReference type="AlphaFoldDB" id="A0A1N6XCF6"/>
<evidence type="ECO:0008006" key="4">
    <source>
        <dbReference type="Google" id="ProtNLM"/>
    </source>
</evidence>
<evidence type="ECO:0000256" key="1">
    <source>
        <dbReference type="SAM" id="Phobius"/>
    </source>
</evidence>